<dbReference type="AlphaFoldDB" id="A0AAV7BEI4"/>
<dbReference type="EC" id="3.4.24.-" evidence="17"/>
<evidence type="ECO:0000256" key="2">
    <source>
        <dbReference type="ARBA" id="ARBA00022536"/>
    </source>
</evidence>
<feature type="binding site" evidence="16">
    <location>
        <position position="164"/>
    </location>
    <ligand>
        <name>Zn(2+)</name>
        <dbReference type="ChEBI" id="CHEBI:29105"/>
        <note>catalytic</note>
    </ligand>
</feature>
<keyword evidence="7 16" id="KW-0378">Hydrolase</keyword>
<evidence type="ECO:0000256" key="14">
    <source>
        <dbReference type="ARBA" id="ARBA00023180"/>
    </source>
</evidence>
<comment type="cofactor">
    <cofactor evidence="16 17">
        <name>Zn(2+)</name>
        <dbReference type="ChEBI" id="CHEBI:29105"/>
    </cofactor>
    <text evidence="16 17">Binds 1 zinc ion per subunit.</text>
</comment>
<dbReference type="SUPFAM" id="SSF55486">
    <property type="entry name" value="Metalloproteases ('zincins'), catalytic domain"/>
    <property type="match status" value="1"/>
</dbReference>
<dbReference type="SMART" id="SM00137">
    <property type="entry name" value="MAM"/>
    <property type="match status" value="1"/>
</dbReference>
<evidence type="ECO:0000259" key="20">
    <source>
        <dbReference type="PROSITE" id="PS51864"/>
    </source>
</evidence>
<dbReference type="FunFam" id="3.40.390.10:FF:000015">
    <property type="entry name" value="Meprin A subunit"/>
    <property type="match status" value="1"/>
</dbReference>
<dbReference type="GO" id="GO:0004222">
    <property type="term" value="F:metalloendopeptidase activity"/>
    <property type="evidence" value="ECO:0007669"/>
    <property type="project" value="UniProtKB-UniRule"/>
</dbReference>
<dbReference type="GO" id="GO:0016020">
    <property type="term" value="C:membrane"/>
    <property type="evidence" value="ECO:0007669"/>
    <property type="project" value="UniProtKB-SubCell"/>
</dbReference>
<sequence length="675" mass="76494">MTFLMASYILFTLTLLRVACGLPFPQIPEQHRRLLANHTDIPAINLASGLDLFEGDIKHDSTERNAIIGSQYRWPLVVPYYLEDSLEINAKGVILKAFERYRMKSCIDFKPWNGEKNYVSVFRGGGCYSYVGMQNGKQQLSIGYGCDTVEIVQHEFLHALGFYHEQSRSDRDDYVTILWANIENGLSSNFLSYSDKLTSFLDVPYDYTSVMHYDRTAFSTGSATIQTKKAVFNNIIGKQMDLSANDALKLNRLYNCSSSLTFLDSCTFESDDICAMLQSANDSTDWQYVSSVPGGPQTDHTYMGKSNGFFMYFNTSTDKTGVNATLESRLFYPVREFQCLEFFYYHNGNVNDQLNIWIKEYTEDFPTGKLTFVNSVNGPPSNYWKIHYSQLQAKSKFRFLFQGIKGSGISTGGISIDDINLSETKCPENIWHIRNFTSDMITTGILSPPYYSRDGYAYQISLEKYSTSRLPFYIAVYLYLVSGANDATLQWPCPWRQVTVEFIDQNPNAQQRTSNMKSITTDPTARNSFGKFVWGNPAVSGWQETYANTTKYNMTGGQGKYLFTAEEWLHRRDFLKGGDAFISISMEDISSLRLSQPLPTTTSTPRSYSQSTCKQTVCLNGGTCIVENLIETCRCTGIYTGERCQAYNNGNLCEIPSSMSLLATLILVIMRNQFN</sequence>
<dbReference type="PROSITE" id="PS00022">
    <property type="entry name" value="EGF_1"/>
    <property type="match status" value="1"/>
</dbReference>
<dbReference type="PRINTS" id="PR00480">
    <property type="entry name" value="ASTACIN"/>
</dbReference>
<feature type="binding site" evidence="16">
    <location>
        <position position="154"/>
    </location>
    <ligand>
        <name>Zn(2+)</name>
        <dbReference type="ChEBI" id="CHEBI:29105"/>
        <note>catalytic</note>
    </ligand>
</feature>
<evidence type="ECO:0000256" key="11">
    <source>
        <dbReference type="ARBA" id="ARBA00023136"/>
    </source>
</evidence>
<keyword evidence="14" id="KW-0325">Glycoprotein</keyword>
<dbReference type="PROSITE" id="PS50026">
    <property type="entry name" value="EGF_3"/>
    <property type="match status" value="1"/>
</dbReference>
<gene>
    <name evidence="21" type="ORF">GDO81_011480</name>
</gene>
<dbReference type="Pfam" id="PF22486">
    <property type="entry name" value="MATH_2"/>
    <property type="match status" value="1"/>
</dbReference>
<keyword evidence="9" id="KW-1133">Transmembrane helix</keyword>
<comment type="caution">
    <text evidence="21">The sequence shown here is derived from an EMBL/GenBank/DDBJ whole genome shotgun (WGS) entry which is preliminary data.</text>
</comment>
<dbReference type="Gene3D" id="2.60.210.10">
    <property type="entry name" value="Apoptosis, Tumor Necrosis Factor Receptor Associated Protein 2, Chain A"/>
    <property type="match status" value="1"/>
</dbReference>
<dbReference type="Pfam" id="PF00629">
    <property type="entry name" value="MAM"/>
    <property type="match status" value="1"/>
</dbReference>
<dbReference type="GO" id="GO:0008270">
    <property type="term" value="F:zinc ion binding"/>
    <property type="evidence" value="ECO:0007669"/>
    <property type="project" value="UniProtKB-UniRule"/>
</dbReference>
<dbReference type="SUPFAM" id="SSF57196">
    <property type="entry name" value="EGF/Laminin"/>
    <property type="match status" value="1"/>
</dbReference>
<dbReference type="PANTHER" id="PTHR10127">
    <property type="entry name" value="DISCOIDIN, CUB, EGF, LAMININ , AND ZINC METALLOPROTEASE DOMAIN CONTAINING"/>
    <property type="match status" value="1"/>
</dbReference>
<dbReference type="SUPFAM" id="SSF49899">
    <property type="entry name" value="Concanavalin A-like lectins/glucanases"/>
    <property type="match status" value="1"/>
</dbReference>
<dbReference type="InterPro" id="IPR006026">
    <property type="entry name" value="Peptidase_Metallo"/>
</dbReference>
<protein>
    <recommendedName>
        <fullName evidence="17">Metalloendopeptidase</fullName>
        <ecNumber evidence="17">3.4.24.-</ecNumber>
    </recommendedName>
</protein>
<dbReference type="InterPro" id="IPR000742">
    <property type="entry name" value="EGF"/>
</dbReference>
<keyword evidence="5 16" id="KW-0479">Metal-binding</keyword>
<dbReference type="PRINTS" id="PR00020">
    <property type="entry name" value="MAMDOMAIN"/>
</dbReference>
<dbReference type="InterPro" id="IPR013320">
    <property type="entry name" value="ConA-like_dom_sf"/>
</dbReference>
<dbReference type="EMBL" id="WNYA01000005">
    <property type="protein sequence ID" value="KAG8570948.1"/>
    <property type="molecule type" value="Genomic_DNA"/>
</dbReference>
<dbReference type="PANTHER" id="PTHR10127:SF814">
    <property type="entry name" value="MEPRIN A SUBUNIT BETA"/>
    <property type="match status" value="1"/>
</dbReference>
<evidence type="ECO:0000256" key="7">
    <source>
        <dbReference type="ARBA" id="ARBA00022801"/>
    </source>
</evidence>
<keyword evidence="22" id="KW-1185">Reference proteome</keyword>
<dbReference type="InterPro" id="IPR024079">
    <property type="entry name" value="MetalloPept_cat_dom_sf"/>
</dbReference>
<dbReference type="Gene3D" id="3.40.390.10">
    <property type="entry name" value="Collagenase (Catalytic Domain)"/>
    <property type="match status" value="1"/>
</dbReference>
<evidence type="ECO:0000256" key="6">
    <source>
        <dbReference type="ARBA" id="ARBA00022729"/>
    </source>
</evidence>
<dbReference type="PROSITE" id="PS50060">
    <property type="entry name" value="MAM_2"/>
    <property type="match status" value="1"/>
</dbReference>
<accession>A0AAV7BEI4</accession>
<evidence type="ECO:0000256" key="9">
    <source>
        <dbReference type="ARBA" id="ARBA00022989"/>
    </source>
</evidence>
<keyword evidence="10 16" id="KW-0482">Metalloprotease</keyword>
<dbReference type="InterPro" id="IPR001506">
    <property type="entry name" value="Peptidase_M12A"/>
</dbReference>
<feature type="chain" id="PRO_5043113796" description="Metalloendopeptidase" evidence="17">
    <location>
        <begin position="22"/>
        <end position="675"/>
    </location>
</feature>
<dbReference type="SMART" id="SM00235">
    <property type="entry name" value="ZnMc"/>
    <property type="match status" value="1"/>
</dbReference>
<evidence type="ECO:0000256" key="3">
    <source>
        <dbReference type="ARBA" id="ARBA00022670"/>
    </source>
</evidence>
<name>A0AAV7BEI4_ENGPU</name>
<evidence type="ECO:0000259" key="19">
    <source>
        <dbReference type="PROSITE" id="PS50060"/>
    </source>
</evidence>
<evidence type="ECO:0000256" key="8">
    <source>
        <dbReference type="ARBA" id="ARBA00022833"/>
    </source>
</evidence>
<dbReference type="Gene3D" id="2.60.120.200">
    <property type="match status" value="1"/>
</dbReference>
<evidence type="ECO:0000313" key="22">
    <source>
        <dbReference type="Proteomes" id="UP000824782"/>
    </source>
</evidence>
<dbReference type="PROSITE" id="PS51864">
    <property type="entry name" value="ASTACIN"/>
    <property type="match status" value="1"/>
</dbReference>
<evidence type="ECO:0000256" key="16">
    <source>
        <dbReference type="PROSITE-ProRule" id="PRU01211"/>
    </source>
</evidence>
<dbReference type="FunFam" id="2.60.120.200:FF:000037">
    <property type="entry name" value="Meprin A subunit"/>
    <property type="match status" value="1"/>
</dbReference>
<evidence type="ECO:0000256" key="13">
    <source>
        <dbReference type="ARBA" id="ARBA00023157"/>
    </source>
</evidence>
<dbReference type="Pfam" id="PF01400">
    <property type="entry name" value="Astacin"/>
    <property type="match status" value="1"/>
</dbReference>
<evidence type="ECO:0000256" key="10">
    <source>
        <dbReference type="ARBA" id="ARBA00023049"/>
    </source>
</evidence>
<evidence type="ECO:0000313" key="21">
    <source>
        <dbReference type="EMBL" id="KAG8570948.1"/>
    </source>
</evidence>
<comment type="subcellular location">
    <subcellularLocation>
        <location evidence="1">Membrane</location>
        <topology evidence="1">Single-pass type I membrane protein</topology>
    </subcellularLocation>
</comment>
<keyword evidence="11" id="KW-0472">Membrane</keyword>
<dbReference type="InterPro" id="IPR000998">
    <property type="entry name" value="MAM_dom"/>
</dbReference>
<evidence type="ECO:0000256" key="17">
    <source>
        <dbReference type="RuleBase" id="RU361183"/>
    </source>
</evidence>
<keyword evidence="4" id="KW-0812">Transmembrane</keyword>
<keyword evidence="12" id="KW-0865">Zymogen</keyword>
<dbReference type="InterPro" id="IPR002083">
    <property type="entry name" value="MATH/TRAF_dom"/>
</dbReference>
<evidence type="ECO:0000256" key="15">
    <source>
        <dbReference type="PROSITE-ProRule" id="PRU00076"/>
    </source>
</evidence>
<feature type="domain" description="Peptidase M12A" evidence="20">
    <location>
        <begin position="65"/>
        <end position="257"/>
    </location>
</feature>
<feature type="domain" description="MAM" evidence="19">
    <location>
        <begin position="264"/>
        <end position="428"/>
    </location>
</feature>
<dbReference type="FunFam" id="2.60.210.10:FF:000009">
    <property type="entry name" value="Meprin A subunit"/>
    <property type="match status" value="1"/>
</dbReference>
<comment type="caution">
    <text evidence="15">Lacks conserved residue(s) required for the propagation of feature annotation.</text>
</comment>
<keyword evidence="13 15" id="KW-1015">Disulfide bond</keyword>
<feature type="signal peptide" evidence="17">
    <location>
        <begin position="1"/>
        <end position="21"/>
    </location>
</feature>
<evidence type="ECO:0000256" key="12">
    <source>
        <dbReference type="ARBA" id="ARBA00023145"/>
    </source>
</evidence>
<dbReference type="PROSITE" id="PS00740">
    <property type="entry name" value="MAM_1"/>
    <property type="match status" value="1"/>
</dbReference>
<organism evidence="21 22">
    <name type="scientific">Engystomops pustulosus</name>
    <name type="common">Tungara frog</name>
    <name type="synonym">Physalaemus pustulosus</name>
    <dbReference type="NCBI Taxonomy" id="76066"/>
    <lineage>
        <taxon>Eukaryota</taxon>
        <taxon>Metazoa</taxon>
        <taxon>Chordata</taxon>
        <taxon>Craniata</taxon>
        <taxon>Vertebrata</taxon>
        <taxon>Euteleostomi</taxon>
        <taxon>Amphibia</taxon>
        <taxon>Batrachia</taxon>
        <taxon>Anura</taxon>
        <taxon>Neobatrachia</taxon>
        <taxon>Hyloidea</taxon>
        <taxon>Leptodactylidae</taxon>
        <taxon>Leiuperinae</taxon>
        <taxon>Engystomops</taxon>
    </lineage>
</organism>
<evidence type="ECO:0000256" key="5">
    <source>
        <dbReference type="ARBA" id="ARBA00022723"/>
    </source>
</evidence>
<feature type="domain" description="EGF-like" evidence="18">
    <location>
        <begin position="609"/>
        <end position="645"/>
    </location>
</feature>
<evidence type="ECO:0000256" key="1">
    <source>
        <dbReference type="ARBA" id="ARBA00004479"/>
    </source>
</evidence>
<feature type="active site" evidence="16">
    <location>
        <position position="155"/>
    </location>
</feature>
<proteinExistence type="predicted"/>
<dbReference type="GO" id="GO:0006508">
    <property type="term" value="P:proteolysis"/>
    <property type="evidence" value="ECO:0007669"/>
    <property type="project" value="UniProtKB-KW"/>
</dbReference>
<dbReference type="Proteomes" id="UP000824782">
    <property type="component" value="Unassembled WGS sequence"/>
</dbReference>
<evidence type="ECO:0000256" key="4">
    <source>
        <dbReference type="ARBA" id="ARBA00022692"/>
    </source>
</evidence>
<feature type="binding site" evidence="16">
    <location>
        <position position="158"/>
    </location>
    <ligand>
        <name>Zn(2+)</name>
        <dbReference type="ChEBI" id="CHEBI:29105"/>
        <note>catalytic</note>
    </ligand>
</feature>
<keyword evidence="2 15" id="KW-0245">EGF-like domain</keyword>
<dbReference type="InterPro" id="IPR008974">
    <property type="entry name" value="TRAF-like"/>
</dbReference>
<keyword evidence="8 16" id="KW-0862">Zinc</keyword>
<dbReference type="Gene3D" id="2.10.25.10">
    <property type="entry name" value="Laminin"/>
    <property type="match status" value="1"/>
</dbReference>
<dbReference type="SUPFAM" id="SSF49599">
    <property type="entry name" value="TRAF domain-like"/>
    <property type="match status" value="1"/>
</dbReference>
<evidence type="ECO:0000259" key="18">
    <source>
        <dbReference type="PROSITE" id="PS50026"/>
    </source>
</evidence>
<dbReference type="CDD" id="cd06263">
    <property type="entry name" value="MAM"/>
    <property type="match status" value="1"/>
</dbReference>
<keyword evidence="6 17" id="KW-0732">Signal</keyword>
<feature type="disulfide bond" evidence="15">
    <location>
        <begin position="635"/>
        <end position="644"/>
    </location>
</feature>
<keyword evidence="3 16" id="KW-0645">Protease</keyword>
<reference evidence="21" key="1">
    <citation type="thesis" date="2020" institute="ProQuest LLC" country="789 East Eisenhower Parkway, Ann Arbor, MI, USA">
        <title>Comparative Genomics and Chromosome Evolution.</title>
        <authorList>
            <person name="Mudd A.B."/>
        </authorList>
    </citation>
    <scope>NUCLEOTIDE SEQUENCE</scope>
    <source>
        <strain evidence="21">237g6f4</strain>
        <tissue evidence="21">Blood</tissue>
    </source>
</reference>